<dbReference type="PANTHER" id="PTHR43498:SF1">
    <property type="entry name" value="COB--COM HETERODISULFIDE REDUCTASE IRON-SULFUR SUBUNIT A"/>
    <property type="match status" value="1"/>
</dbReference>
<dbReference type="PANTHER" id="PTHR43498">
    <property type="entry name" value="FERREDOXIN:COB-COM HETERODISULFIDE REDUCTASE SUBUNIT A"/>
    <property type="match status" value="1"/>
</dbReference>
<keyword evidence="4" id="KW-0408">Iron</keyword>
<dbReference type="EMBL" id="CP002659">
    <property type="protein sequence ID" value="AEC02974.1"/>
    <property type="molecule type" value="Genomic_DNA"/>
</dbReference>
<keyword evidence="5" id="KW-0411">Iron-sulfur</keyword>
<name>F4GLE2_PARC1</name>
<reference evidence="7" key="1">
    <citation type="submission" date="2011-04" db="EMBL/GenBank/DDBJ databases">
        <title>The complete genome of Spirochaeta coccoides DSM 17374.</title>
        <authorList>
            <person name="Lucas S."/>
            <person name="Copeland A."/>
            <person name="Lapidus A."/>
            <person name="Bruce D."/>
            <person name="Goodwin L."/>
            <person name="Pitluck S."/>
            <person name="Peters L."/>
            <person name="Kyrpides N."/>
            <person name="Mavromatis K."/>
            <person name="Pagani I."/>
            <person name="Ivanova N."/>
            <person name="Ovchinnikova G."/>
            <person name="Lu M."/>
            <person name="Detter J.C."/>
            <person name="Tapia R."/>
            <person name="Han C."/>
            <person name="Land M."/>
            <person name="Hauser L."/>
            <person name="Markowitz V."/>
            <person name="Cheng J.-F."/>
            <person name="Hugenholtz P."/>
            <person name="Woyke T."/>
            <person name="Wu D."/>
            <person name="Spring S."/>
            <person name="Schroeder M."/>
            <person name="Brambilla E."/>
            <person name="Klenk H.-P."/>
            <person name="Eisen J.A."/>
        </authorList>
    </citation>
    <scope>NUCLEOTIDE SEQUENCE [LARGE SCALE GENOMIC DNA]</scope>
    <source>
        <strain evidence="7">ATCC BAA-1237 / DSM 17374 / SPN1</strain>
    </source>
</reference>
<sequence>MKNLIYDVVVVGGGPSGTVAAIAAARHGAKTLLVEQSGFLGGALTRYGTGPQMTYHAGKTQVVRGIPDEIVERMKALGYSPGHMDDFVGYASSVTPFDTEGLKYVLEQMALEAGVTLLYHTLYTGCHVQDKKITCITLHAKNGAFSVEAKVVIDCTGDADVATHAGVPSVFGRESDNLAQPMTMNVKVSGVDRDKLIDFVSAHRDDMLPTIPFDRLREIPRTGIQGAYSLVKRAKERGEFSVDRDMVLCFETNNVGEFIVNMSRITKKMATDPFELTEAEVEGRRQGREIVAFLQKYIPGFESCKVVMTGPYVGIRESRKINGVYKLTAEDLLENTMFNDAIAMGGYPIDIHSPDGAATKHRFLSPGSWYSVPYRCLVSHEIDNLIVSGRCISATHEACAAVRVTPVVMAISQGAGTAAALCAEAGVSVQDVDITELKKQLAQDGAFLDEYKGTLFA</sequence>
<dbReference type="PRINTS" id="PR00411">
    <property type="entry name" value="PNDRDTASEI"/>
</dbReference>
<dbReference type="HOGENOM" id="CLU_045820_0_0_12"/>
<evidence type="ECO:0000256" key="2">
    <source>
        <dbReference type="ARBA" id="ARBA00022723"/>
    </source>
</evidence>
<evidence type="ECO:0000256" key="3">
    <source>
        <dbReference type="ARBA" id="ARBA00023002"/>
    </source>
</evidence>
<dbReference type="AlphaFoldDB" id="F4GLE2"/>
<accession>F4GLE2</accession>
<evidence type="ECO:0000313" key="7">
    <source>
        <dbReference type="Proteomes" id="UP000007939"/>
    </source>
</evidence>
<dbReference type="STRING" id="760011.Spico_1776"/>
<dbReference type="Pfam" id="PF12831">
    <property type="entry name" value="FAD_oxidored"/>
    <property type="match status" value="1"/>
</dbReference>
<evidence type="ECO:0000256" key="4">
    <source>
        <dbReference type="ARBA" id="ARBA00023004"/>
    </source>
</evidence>
<dbReference type="eggNOG" id="COG0644">
    <property type="taxonomic scope" value="Bacteria"/>
</dbReference>
<dbReference type="Gene3D" id="3.50.50.60">
    <property type="entry name" value="FAD/NAD(P)-binding domain"/>
    <property type="match status" value="1"/>
</dbReference>
<evidence type="ECO:0000256" key="1">
    <source>
        <dbReference type="ARBA" id="ARBA00022485"/>
    </source>
</evidence>
<dbReference type="Proteomes" id="UP000007939">
    <property type="component" value="Chromosome"/>
</dbReference>
<evidence type="ECO:0000256" key="5">
    <source>
        <dbReference type="ARBA" id="ARBA00023014"/>
    </source>
</evidence>
<evidence type="ECO:0000313" key="6">
    <source>
        <dbReference type="EMBL" id="AEC02974.1"/>
    </source>
</evidence>
<dbReference type="KEGG" id="scc:Spico_1776"/>
<keyword evidence="7" id="KW-1185">Reference proteome</keyword>
<dbReference type="InterPro" id="IPR039650">
    <property type="entry name" value="HdrA-like"/>
</dbReference>
<dbReference type="OrthoDB" id="9759982at2"/>
<keyword evidence="1" id="KW-0004">4Fe-4S</keyword>
<keyword evidence="2" id="KW-0479">Metal-binding</keyword>
<proteinExistence type="predicted"/>
<protein>
    <submittedName>
        <fullName evidence="6">Glucose-inhibited division protein A</fullName>
    </submittedName>
</protein>
<dbReference type="GO" id="GO:0016491">
    <property type="term" value="F:oxidoreductase activity"/>
    <property type="evidence" value="ECO:0007669"/>
    <property type="project" value="UniProtKB-KW"/>
</dbReference>
<dbReference type="SUPFAM" id="SSF51905">
    <property type="entry name" value="FAD/NAD(P)-binding domain"/>
    <property type="match status" value="1"/>
</dbReference>
<dbReference type="GO" id="GO:0051539">
    <property type="term" value="F:4 iron, 4 sulfur cluster binding"/>
    <property type="evidence" value="ECO:0007669"/>
    <property type="project" value="UniProtKB-KW"/>
</dbReference>
<organism evidence="6 7">
    <name type="scientific">Parasphaerochaeta coccoides (strain ATCC BAA-1237 / DSM 17374 / SPN1)</name>
    <name type="common">Sphaerochaeta coccoides</name>
    <dbReference type="NCBI Taxonomy" id="760011"/>
    <lineage>
        <taxon>Bacteria</taxon>
        <taxon>Pseudomonadati</taxon>
        <taxon>Spirochaetota</taxon>
        <taxon>Spirochaetia</taxon>
        <taxon>Spirochaetales</taxon>
        <taxon>Sphaerochaetaceae</taxon>
        <taxon>Parasphaerochaeta</taxon>
    </lineage>
</organism>
<keyword evidence="3" id="KW-0560">Oxidoreductase</keyword>
<reference evidence="6 7" key="2">
    <citation type="journal article" date="2012" name="Stand. Genomic Sci.">
        <title>Complete genome sequence of the termite hindgut bacterium Spirochaeta coccoides type strain (SPN1(T)), reclassification in the genus Sphaerochaeta as Sphaerochaeta coccoides comb. nov. and emendations of the family Spirochaetaceae and the genus Sphaerochaeta.</title>
        <authorList>
            <person name="Abt B."/>
            <person name="Han C."/>
            <person name="Scheuner C."/>
            <person name="Lu M."/>
            <person name="Lapidus A."/>
            <person name="Nolan M."/>
            <person name="Lucas S."/>
            <person name="Hammon N."/>
            <person name="Deshpande S."/>
            <person name="Cheng J.F."/>
            <person name="Tapia R."/>
            <person name="Goodwin L.A."/>
            <person name="Pitluck S."/>
            <person name="Liolios K."/>
            <person name="Pagani I."/>
            <person name="Ivanova N."/>
            <person name="Mavromatis K."/>
            <person name="Mikhailova N."/>
            <person name="Huntemann M."/>
            <person name="Pati A."/>
            <person name="Chen A."/>
            <person name="Palaniappan K."/>
            <person name="Land M."/>
            <person name="Hauser L."/>
            <person name="Brambilla E.M."/>
            <person name="Rohde M."/>
            <person name="Spring S."/>
            <person name="Gronow S."/>
            <person name="Goker M."/>
            <person name="Woyke T."/>
            <person name="Bristow J."/>
            <person name="Eisen J.A."/>
            <person name="Markowitz V."/>
            <person name="Hugenholtz P."/>
            <person name="Kyrpides N.C."/>
            <person name="Klenk H.P."/>
            <person name="Detter J.C."/>
        </authorList>
    </citation>
    <scope>NUCLEOTIDE SEQUENCE [LARGE SCALE GENOMIC DNA]</scope>
    <source>
        <strain evidence="7">ATCC BAA-1237 / DSM 17374 / SPN1</strain>
    </source>
</reference>
<dbReference type="GO" id="GO:0046872">
    <property type="term" value="F:metal ion binding"/>
    <property type="evidence" value="ECO:0007669"/>
    <property type="project" value="UniProtKB-KW"/>
</dbReference>
<dbReference type="RefSeq" id="WP_013740367.1">
    <property type="nucleotide sequence ID" value="NC_015436.1"/>
</dbReference>
<dbReference type="InterPro" id="IPR036188">
    <property type="entry name" value="FAD/NAD-bd_sf"/>
</dbReference>
<gene>
    <name evidence="6" type="ordered locus">Spico_1776</name>
</gene>